<dbReference type="InterPro" id="IPR032366">
    <property type="entry name" value="DUF4871"/>
</dbReference>
<keyword evidence="1" id="KW-0472">Membrane</keyword>
<feature type="transmembrane region" description="Helical" evidence="1">
    <location>
        <begin position="52"/>
        <end position="72"/>
    </location>
</feature>
<sequence length="323" mass="36030">MNNNQKEMEPHWVQELKSSPFKKPPFTKEMMTTVLERSTNNRKPSGKKYKRLFRVVAAGACTIAILGMIWIISPSLIKNNNSTPMVKPAAPTVDWTPHSQYNTAEGVTKLHVFPGGDYPAGSPSGSWWNLYVPVETLEGQNIRITATHKETGMQIEELPPTKITPEMAYDNFTRVSSTFSLPLSGLWKFDVYIGEEKFGDVVFDVPDSSWEPSPVFTSGNFEMTGVENRLGFIHPGFQAGQSNKYMWHFWGRDEELNGELKITAVKQNSFEIIDVFESKLSPGKLNGADAALPSSMSLPSSGLWRLMASIDGQLYGSVIVEVK</sequence>
<dbReference type="EMBL" id="LT840184">
    <property type="protein sequence ID" value="SMF89627.1"/>
    <property type="molecule type" value="Genomic_DNA"/>
</dbReference>
<keyword evidence="1" id="KW-1133">Transmembrane helix</keyword>
<evidence type="ECO:0008006" key="4">
    <source>
        <dbReference type="Google" id="ProtNLM"/>
    </source>
</evidence>
<dbReference type="STRING" id="1313296.SAMN05661091_4718"/>
<evidence type="ECO:0000313" key="3">
    <source>
        <dbReference type="Proteomes" id="UP000192940"/>
    </source>
</evidence>
<protein>
    <recommendedName>
        <fullName evidence="4">DUF4871 domain-containing protein</fullName>
    </recommendedName>
</protein>
<evidence type="ECO:0000313" key="2">
    <source>
        <dbReference type="EMBL" id="SMF89627.1"/>
    </source>
</evidence>
<evidence type="ECO:0000256" key="1">
    <source>
        <dbReference type="SAM" id="Phobius"/>
    </source>
</evidence>
<dbReference type="RefSeq" id="WP_208915437.1">
    <property type="nucleotide sequence ID" value="NZ_LT840184.1"/>
</dbReference>
<reference evidence="2 3" key="1">
    <citation type="submission" date="2017-04" db="EMBL/GenBank/DDBJ databases">
        <authorList>
            <person name="Afonso C.L."/>
            <person name="Miller P.J."/>
            <person name="Scott M.A."/>
            <person name="Spackman E."/>
            <person name="Goraichik I."/>
            <person name="Dimitrov K.M."/>
            <person name="Suarez D.L."/>
            <person name="Swayne D.E."/>
        </authorList>
    </citation>
    <scope>NUCLEOTIDE SEQUENCE [LARGE SCALE GENOMIC DNA]</scope>
    <source>
        <strain evidence="2 3">N3/975</strain>
    </source>
</reference>
<keyword evidence="1" id="KW-0812">Transmembrane</keyword>
<gene>
    <name evidence="2" type="ORF">SAMN05661091_4718</name>
</gene>
<dbReference type="Gene3D" id="2.60.40.3830">
    <property type="match status" value="2"/>
</dbReference>
<keyword evidence="3" id="KW-1185">Reference proteome</keyword>
<accession>A0A1X7HMV1</accession>
<organism evidence="2 3">
    <name type="scientific">Paenibacillus uliginis N3/975</name>
    <dbReference type="NCBI Taxonomy" id="1313296"/>
    <lineage>
        <taxon>Bacteria</taxon>
        <taxon>Bacillati</taxon>
        <taxon>Bacillota</taxon>
        <taxon>Bacilli</taxon>
        <taxon>Bacillales</taxon>
        <taxon>Paenibacillaceae</taxon>
        <taxon>Paenibacillus</taxon>
    </lineage>
</organism>
<name>A0A1X7HMV1_9BACL</name>
<dbReference type="Proteomes" id="UP000192940">
    <property type="component" value="Chromosome I"/>
</dbReference>
<proteinExistence type="predicted"/>
<dbReference type="Pfam" id="PF16167">
    <property type="entry name" value="DUF4871"/>
    <property type="match status" value="1"/>
</dbReference>
<dbReference type="AlphaFoldDB" id="A0A1X7HMV1"/>